<gene>
    <name evidence="3" type="primary">LOC127750333</name>
</gene>
<dbReference type="RefSeq" id="XP_052127746.1">
    <property type="nucleotide sequence ID" value="XM_052271786.1"/>
</dbReference>
<dbReference type="GeneID" id="127750333"/>
<evidence type="ECO:0000313" key="2">
    <source>
        <dbReference type="Proteomes" id="UP000504606"/>
    </source>
</evidence>
<name>A0A9C6X224_FRAOC</name>
<feature type="compositionally biased region" description="Acidic residues" evidence="1">
    <location>
        <begin position="95"/>
        <end position="107"/>
    </location>
</feature>
<evidence type="ECO:0000256" key="1">
    <source>
        <dbReference type="SAM" id="MobiDB-lite"/>
    </source>
</evidence>
<keyword evidence="2" id="KW-1185">Reference proteome</keyword>
<feature type="region of interest" description="Disordered" evidence="1">
    <location>
        <begin position="1"/>
        <end position="107"/>
    </location>
</feature>
<organism evidence="2 3">
    <name type="scientific">Frankliniella occidentalis</name>
    <name type="common">Western flower thrips</name>
    <name type="synonym">Euthrips occidentalis</name>
    <dbReference type="NCBI Taxonomy" id="133901"/>
    <lineage>
        <taxon>Eukaryota</taxon>
        <taxon>Metazoa</taxon>
        <taxon>Ecdysozoa</taxon>
        <taxon>Arthropoda</taxon>
        <taxon>Hexapoda</taxon>
        <taxon>Insecta</taxon>
        <taxon>Pterygota</taxon>
        <taxon>Neoptera</taxon>
        <taxon>Paraneoptera</taxon>
        <taxon>Thysanoptera</taxon>
        <taxon>Terebrantia</taxon>
        <taxon>Thripoidea</taxon>
        <taxon>Thripidae</taxon>
        <taxon>Frankliniella</taxon>
    </lineage>
</organism>
<dbReference type="KEGG" id="foc:127750333"/>
<evidence type="ECO:0000313" key="3">
    <source>
        <dbReference type="RefSeq" id="XP_052127746.1"/>
    </source>
</evidence>
<reference evidence="3" key="1">
    <citation type="submission" date="2025-08" db="UniProtKB">
        <authorList>
            <consortium name="RefSeq"/>
        </authorList>
    </citation>
    <scope>IDENTIFICATION</scope>
    <source>
        <tissue evidence="3">Whole organism</tissue>
    </source>
</reference>
<proteinExistence type="predicted"/>
<feature type="compositionally biased region" description="Basic residues" evidence="1">
    <location>
        <begin position="57"/>
        <end position="69"/>
    </location>
</feature>
<dbReference type="AlphaFoldDB" id="A0A9C6X224"/>
<dbReference type="Proteomes" id="UP000504606">
    <property type="component" value="Unplaced"/>
</dbReference>
<sequence>MISPIKTPPIKKVCVRDDNAPAQNAVPRPGFIVDKKDDSRAGPSLSLSPSYMEERRRRSMKVASRRQRVLPRLPPPPHERPLLACPESGHREGAEGEEEEEEEEEYCPVEALQKLKTEYRVVVEA</sequence>
<accession>A0A9C6X224</accession>
<protein>
    <submittedName>
        <fullName evidence="3">Uncharacterized protein LOC127750333</fullName>
    </submittedName>
</protein>